<gene>
    <name evidence="2" type="ORF">ETD96_00685</name>
</gene>
<accession>A0A5S4HBM8</accession>
<protein>
    <recommendedName>
        <fullName evidence="4">Fumarylacetoacetase-like C-terminal domain-containing protein</fullName>
    </recommendedName>
</protein>
<dbReference type="SUPFAM" id="SSF56529">
    <property type="entry name" value="FAH"/>
    <property type="match status" value="1"/>
</dbReference>
<evidence type="ECO:0000256" key="1">
    <source>
        <dbReference type="SAM" id="MobiDB-lite"/>
    </source>
</evidence>
<evidence type="ECO:0000313" key="2">
    <source>
        <dbReference type="EMBL" id="TMR42386.1"/>
    </source>
</evidence>
<dbReference type="AlphaFoldDB" id="A0A5S4HBM8"/>
<dbReference type="EMBL" id="VCKZ01000002">
    <property type="protein sequence ID" value="TMR42386.1"/>
    <property type="molecule type" value="Genomic_DNA"/>
</dbReference>
<sequence length="119" mass="13038">MADAEDGRFAAGQVPLPQWHEFAHWYLTQAPHAVQRILTVACCPAIPSNKIRRGFVDGVRMPRVMRLEPGDVIMTGAPPGVGPVQEAACRAARAGAGPRDRPVPEDRPRTEARQRGRTH</sequence>
<feature type="region of interest" description="Disordered" evidence="1">
    <location>
        <begin position="76"/>
        <end position="119"/>
    </location>
</feature>
<name>A0A5S4HBM8_9ACTN</name>
<comment type="caution">
    <text evidence="2">The sequence shown here is derived from an EMBL/GenBank/DDBJ whole genome shotgun (WGS) entry which is preliminary data.</text>
</comment>
<reference evidence="2 3" key="1">
    <citation type="submission" date="2019-05" db="EMBL/GenBank/DDBJ databases">
        <title>Draft genome sequence of Actinomadura geliboluensis A8036.</title>
        <authorList>
            <person name="Saricaoglu S."/>
            <person name="Isik K."/>
        </authorList>
    </citation>
    <scope>NUCLEOTIDE SEQUENCE [LARGE SCALE GENOMIC DNA]</scope>
    <source>
        <strain evidence="2 3">A8036</strain>
    </source>
</reference>
<dbReference type="Gene3D" id="3.90.850.10">
    <property type="entry name" value="Fumarylacetoacetase-like, C-terminal domain"/>
    <property type="match status" value="1"/>
</dbReference>
<dbReference type="InterPro" id="IPR036663">
    <property type="entry name" value="Fumarylacetoacetase_C_sf"/>
</dbReference>
<dbReference type="Proteomes" id="UP000305238">
    <property type="component" value="Unassembled WGS sequence"/>
</dbReference>
<feature type="compositionally biased region" description="Basic and acidic residues" evidence="1">
    <location>
        <begin position="98"/>
        <end position="119"/>
    </location>
</feature>
<evidence type="ECO:0000313" key="3">
    <source>
        <dbReference type="Proteomes" id="UP000305238"/>
    </source>
</evidence>
<proteinExistence type="predicted"/>
<evidence type="ECO:0008006" key="4">
    <source>
        <dbReference type="Google" id="ProtNLM"/>
    </source>
</evidence>
<keyword evidence="3" id="KW-1185">Reference proteome</keyword>
<feature type="compositionally biased region" description="Low complexity" evidence="1">
    <location>
        <begin position="87"/>
        <end position="97"/>
    </location>
</feature>
<organism evidence="2 3">
    <name type="scientific">Actinomadura geliboluensis</name>
    <dbReference type="NCBI Taxonomy" id="882440"/>
    <lineage>
        <taxon>Bacteria</taxon>
        <taxon>Bacillati</taxon>
        <taxon>Actinomycetota</taxon>
        <taxon>Actinomycetes</taxon>
        <taxon>Streptosporangiales</taxon>
        <taxon>Thermomonosporaceae</taxon>
        <taxon>Actinomadura</taxon>
    </lineage>
</organism>
<dbReference type="GO" id="GO:0003824">
    <property type="term" value="F:catalytic activity"/>
    <property type="evidence" value="ECO:0007669"/>
    <property type="project" value="InterPro"/>
</dbReference>